<dbReference type="AlphaFoldDB" id="A0A370I8H9"/>
<evidence type="ECO:0000313" key="2">
    <source>
        <dbReference type="Proteomes" id="UP000254869"/>
    </source>
</evidence>
<gene>
    <name evidence="1" type="ORF">DFR76_1056</name>
</gene>
<dbReference type="EMBL" id="QQBC01000005">
    <property type="protein sequence ID" value="RDI65694.1"/>
    <property type="molecule type" value="Genomic_DNA"/>
</dbReference>
<dbReference type="Pfam" id="PF05402">
    <property type="entry name" value="PqqD"/>
    <property type="match status" value="1"/>
</dbReference>
<keyword evidence="2" id="KW-1185">Reference proteome</keyword>
<evidence type="ECO:0000313" key="1">
    <source>
        <dbReference type="EMBL" id="RDI65694.1"/>
    </source>
</evidence>
<reference evidence="1 2" key="1">
    <citation type="submission" date="2018-07" db="EMBL/GenBank/DDBJ databases">
        <title>Genomic Encyclopedia of Type Strains, Phase IV (KMG-IV): sequencing the most valuable type-strain genomes for metagenomic binning, comparative biology and taxonomic classification.</title>
        <authorList>
            <person name="Goeker M."/>
        </authorList>
    </citation>
    <scope>NUCLEOTIDE SEQUENCE [LARGE SCALE GENOMIC DNA]</scope>
    <source>
        <strain evidence="1 2">DSM 44290</strain>
    </source>
</reference>
<dbReference type="RefSeq" id="WP_067999882.1">
    <property type="nucleotide sequence ID" value="NZ_QQBC01000005.1"/>
</dbReference>
<dbReference type="InterPro" id="IPR008792">
    <property type="entry name" value="PQQD"/>
</dbReference>
<sequence>MSLLRLGDDAVLDTTDGVGVIMDTRDGVYFQLNPTATLMVQIAMTCETEAEVVRQLEQRVDASPELLPAGLAEPIGQLTEHRLLARTDAR</sequence>
<proteinExistence type="predicted"/>
<name>A0A370I8H9_9NOCA</name>
<dbReference type="Proteomes" id="UP000254869">
    <property type="component" value="Unassembled WGS sequence"/>
</dbReference>
<organism evidence="1 2">
    <name type="scientific">Nocardia pseudobrasiliensis</name>
    <dbReference type="NCBI Taxonomy" id="45979"/>
    <lineage>
        <taxon>Bacteria</taxon>
        <taxon>Bacillati</taxon>
        <taxon>Actinomycetota</taxon>
        <taxon>Actinomycetes</taxon>
        <taxon>Mycobacteriales</taxon>
        <taxon>Nocardiaceae</taxon>
        <taxon>Nocardia</taxon>
    </lineage>
</organism>
<protein>
    <submittedName>
        <fullName evidence="1">Coenzyme PQQ synthesis protein D (PqqD)</fullName>
    </submittedName>
</protein>
<accession>A0A370I8H9</accession>
<comment type="caution">
    <text evidence="1">The sequence shown here is derived from an EMBL/GenBank/DDBJ whole genome shotgun (WGS) entry which is preliminary data.</text>
</comment>